<sequence>MKTERKYSFNMLTISIGFVTKSSFDFNALIDCLLTSFGFALDSLANFDSDNLVLYSAILCILHVIKKYSNQLSTYFAEFLLTLNPYRQKYKNFSLNSTKLIKLSAFYRTKLFLIFQYSNFHSLALIILLINI</sequence>
<evidence type="ECO:0000313" key="3">
    <source>
        <dbReference type="Proteomes" id="UP000276133"/>
    </source>
</evidence>
<keyword evidence="1" id="KW-0472">Membrane</keyword>
<keyword evidence="1" id="KW-1133">Transmembrane helix</keyword>
<organism evidence="2 3">
    <name type="scientific">Brachionus plicatilis</name>
    <name type="common">Marine rotifer</name>
    <name type="synonym">Brachionus muelleri</name>
    <dbReference type="NCBI Taxonomy" id="10195"/>
    <lineage>
        <taxon>Eukaryota</taxon>
        <taxon>Metazoa</taxon>
        <taxon>Spiralia</taxon>
        <taxon>Gnathifera</taxon>
        <taxon>Rotifera</taxon>
        <taxon>Eurotatoria</taxon>
        <taxon>Monogononta</taxon>
        <taxon>Pseudotrocha</taxon>
        <taxon>Ploima</taxon>
        <taxon>Brachionidae</taxon>
        <taxon>Brachionus</taxon>
    </lineage>
</organism>
<dbReference type="Proteomes" id="UP000276133">
    <property type="component" value="Unassembled WGS sequence"/>
</dbReference>
<accession>A0A3M7STE4</accession>
<keyword evidence="1" id="KW-0812">Transmembrane</keyword>
<comment type="caution">
    <text evidence="2">The sequence shown here is derived from an EMBL/GenBank/DDBJ whole genome shotgun (WGS) entry which is preliminary data.</text>
</comment>
<keyword evidence="3" id="KW-1185">Reference proteome</keyword>
<proteinExistence type="predicted"/>
<gene>
    <name evidence="2" type="ORF">BpHYR1_040677</name>
</gene>
<reference evidence="2 3" key="1">
    <citation type="journal article" date="2018" name="Sci. Rep.">
        <title>Genomic signatures of local adaptation to the degree of environmental predictability in rotifers.</title>
        <authorList>
            <person name="Franch-Gras L."/>
            <person name="Hahn C."/>
            <person name="Garcia-Roger E.M."/>
            <person name="Carmona M.J."/>
            <person name="Serra M."/>
            <person name="Gomez A."/>
        </authorList>
    </citation>
    <scope>NUCLEOTIDE SEQUENCE [LARGE SCALE GENOMIC DNA]</scope>
    <source>
        <strain evidence="2">HYR1</strain>
    </source>
</reference>
<name>A0A3M7STE4_BRAPC</name>
<feature type="transmembrane region" description="Helical" evidence="1">
    <location>
        <begin position="111"/>
        <end position="130"/>
    </location>
</feature>
<dbReference type="AlphaFoldDB" id="A0A3M7STE4"/>
<evidence type="ECO:0000313" key="2">
    <source>
        <dbReference type="EMBL" id="RNA39131.1"/>
    </source>
</evidence>
<evidence type="ECO:0000256" key="1">
    <source>
        <dbReference type="SAM" id="Phobius"/>
    </source>
</evidence>
<protein>
    <submittedName>
        <fullName evidence="2">Uncharacterized protein</fullName>
    </submittedName>
</protein>
<dbReference type="EMBL" id="REGN01000785">
    <property type="protein sequence ID" value="RNA39131.1"/>
    <property type="molecule type" value="Genomic_DNA"/>
</dbReference>